<sequence>MILDHWCGIVLWWLEQEGRAAGIMVSGRKEEADLVDLVRGGEVVFMEEMERGMVGGGRKTMREGEDDNVKAMEKGICRELRRFAEGYGERGRRGGKGRGR</sequence>
<evidence type="ECO:0000313" key="2">
    <source>
        <dbReference type="Proteomes" id="UP000823775"/>
    </source>
</evidence>
<name>A0ABS8TPV2_DATST</name>
<dbReference type="EMBL" id="JACEIK010001859">
    <property type="protein sequence ID" value="MCD7472675.1"/>
    <property type="molecule type" value="Genomic_DNA"/>
</dbReference>
<accession>A0ABS8TPV2</accession>
<proteinExistence type="predicted"/>
<gene>
    <name evidence="1" type="ORF">HAX54_013976</name>
</gene>
<reference evidence="1 2" key="1">
    <citation type="journal article" date="2021" name="BMC Genomics">
        <title>Datura genome reveals duplications of psychoactive alkaloid biosynthetic genes and high mutation rate following tissue culture.</title>
        <authorList>
            <person name="Rajewski A."/>
            <person name="Carter-House D."/>
            <person name="Stajich J."/>
            <person name="Litt A."/>
        </authorList>
    </citation>
    <scope>NUCLEOTIDE SEQUENCE [LARGE SCALE GENOMIC DNA]</scope>
    <source>
        <strain evidence="1">AR-01</strain>
    </source>
</reference>
<comment type="caution">
    <text evidence="1">The sequence shown here is derived from an EMBL/GenBank/DDBJ whole genome shotgun (WGS) entry which is preliminary data.</text>
</comment>
<organism evidence="1 2">
    <name type="scientific">Datura stramonium</name>
    <name type="common">Jimsonweed</name>
    <name type="synonym">Common thornapple</name>
    <dbReference type="NCBI Taxonomy" id="4076"/>
    <lineage>
        <taxon>Eukaryota</taxon>
        <taxon>Viridiplantae</taxon>
        <taxon>Streptophyta</taxon>
        <taxon>Embryophyta</taxon>
        <taxon>Tracheophyta</taxon>
        <taxon>Spermatophyta</taxon>
        <taxon>Magnoliopsida</taxon>
        <taxon>eudicotyledons</taxon>
        <taxon>Gunneridae</taxon>
        <taxon>Pentapetalae</taxon>
        <taxon>asterids</taxon>
        <taxon>lamiids</taxon>
        <taxon>Solanales</taxon>
        <taxon>Solanaceae</taxon>
        <taxon>Solanoideae</taxon>
        <taxon>Datureae</taxon>
        <taxon>Datura</taxon>
    </lineage>
</organism>
<evidence type="ECO:0000313" key="1">
    <source>
        <dbReference type="EMBL" id="MCD7472675.1"/>
    </source>
</evidence>
<dbReference type="Proteomes" id="UP000823775">
    <property type="component" value="Unassembled WGS sequence"/>
</dbReference>
<keyword evidence="2" id="KW-1185">Reference proteome</keyword>
<protein>
    <submittedName>
        <fullName evidence="1">Uncharacterized protein</fullName>
    </submittedName>
</protein>